<evidence type="ECO:0008006" key="7">
    <source>
        <dbReference type="Google" id="ProtNLM"/>
    </source>
</evidence>
<proteinExistence type="inferred from homology"/>
<dbReference type="InterPro" id="IPR014710">
    <property type="entry name" value="RmlC-like_jellyroll"/>
</dbReference>
<feature type="domain" description="Pirin N-terminal" evidence="3">
    <location>
        <begin position="28"/>
        <end position="105"/>
    </location>
</feature>
<protein>
    <recommendedName>
        <fullName evidence="7">Pirin family protein</fullName>
    </recommendedName>
</protein>
<evidence type="ECO:0000259" key="3">
    <source>
        <dbReference type="Pfam" id="PF02678"/>
    </source>
</evidence>
<dbReference type="EMBL" id="CP024768">
    <property type="protein sequence ID" value="QGY29133.1"/>
    <property type="molecule type" value="Genomic_DNA"/>
</dbReference>
<dbReference type="InterPro" id="IPR003829">
    <property type="entry name" value="Pirin_N_dom"/>
</dbReference>
<comment type="similarity">
    <text evidence="1 2">Belongs to the pirin family.</text>
</comment>
<name>A0A6B9G206_PANCY</name>
<dbReference type="RefSeq" id="WP_208714994.1">
    <property type="nucleotide sequence ID" value="NZ_CP024768.1"/>
</dbReference>
<feature type="domain" description="Quercetin 2,3-dioxygenase C-terminal cupin" evidence="4">
    <location>
        <begin position="135"/>
        <end position="212"/>
    </location>
</feature>
<dbReference type="AlphaFoldDB" id="A0A6B9G206"/>
<dbReference type="InterPro" id="IPR041602">
    <property type="entry name" value="Quercetinase_C"/>
</dbReference>
<dbReference type="SUPFAM" id="SSF51182">
    <property type="entry name" value="RmlC-like cupins"/>
    <property type="match status" value="1"/>
</dbReference>
<dbReference type="InterPro" id="IPR011051">
    <property type="entry name" value="RmlC_Cupin_sf"/>
</dbReference>
<evidence type="ECO:0000256" key="2">
    <source>
        <dbReference type="RuleBase" id="RU003457"/>
    </source>
</evidence>
<dbReference type="Pfam" id="PF17954">
    <property type="entry name" value="Pirin_C_2"/>
    <property type="match status" value="1"/>
</dbReference>
<dbReference type="Gene3D" id="2.60.120.10">
    <property type="entry name" value="Jelly Rolls"/>
    <property type="match status" value="2"/>
</dbReference>
<dbReference type="Pfam" id="PF02678">
    <property type="entry name" value="Pirin"/>
    <property type="match status" value="1"/>
</dbReference>
<reference evidence="5 6" key="1">
    <citation type="submission" date="2017-11" db="EMBL/GenBank/DDBJ databases">
        <title>Genome sequence of Pantoea cypripedii NE1.</title>
        <authorList>
            <person name="Nascimento F.X."/>
        </authorList>
    </citation>
    <scope>NUCLEOTIDE SEQUENCE [LARGE SCALE GENOMIC DNA]</scope>
    <source>
        <strain evidence="5 6">NE1</strain>
    </source>
</reference>
<evidence type="ECO:0000313" key="5">
    <source>
        <dbReference type="EMBL" id="QGY29133.1"/>
    </source>
</evidence>
<dbReference type="PANTHER" id="PTHR43212">
    <property type="entry name" value="QUERCETIN 2,3-DIOXYGENASE"/>
    <property type="match status" value="1"/>
</dbReference>
<organism evidence="5 6">
    <name type="scientific">Pantoea cypripedii</name>
    <name type="common">Pectobacterium cypripedii</name>
    <name type="synonym">Erwinia cypripedii</name>
    <dbReference type="NCBI Taxonomy" id="55209"/>
    <lineage>
        <taxon>Bacteria</taxon>
        <taxon>Pseudomonadati</taxon>
        <taxon>Pseudomonadota</taxon>
        <taxon>Gammaproteobacteria</taxon>
        <taxon>Enterobacterales</taxon>
        <taxon>Erwiniaceae</taxon>
        <taxon>Pantoea</taxon>
    </lineage>
</organism>
<accession>A0A6B9G206</accession>
<sequence>MNVLRAQRDQLFEYGPFTIRRQRPGEAFGPLAIVDQMTLKTGARVPMHSHQNDEIFTYVWRGSSQHQHEDGERTPLNAKRVMVVNAGDGLRHEESAPLIETEMLQAYIRPASAGGEGRVQQFTRPEGAAVNDWTLLAGPEGSDAPLTLRQAVYIYDLKLARDQQLALPQREGFAVWVTLLDGVVRVGDQRLHKGDAISDAVSLPEIRGERDATLIAFLVKADAPAVLSGTVSGQL</sequence>
<evidence type="ECO:0000256" key="1">
    <source>
        <dbReference type="ARBA" id="ARBA00008416"/>
    </source>
</evidence>
<dbReference type="PANTHER" id="PTHR43212:SF3">
    <property type="entry name" value="QUERCETIN 2,3-DIOXYGENASE"/>
    <property type="match status" value="1"/>
</dbReference>
<dbReference type="Proteomes" id="UP000502005">
    <property type="component" value="Chromosome"/>
</dbReference>
<gene>
    <name evidence="5" type="ORF">CUN67_09415</name>
</gene>
<evidence type="ECO:0000313" key="6">
    <source>
        <dbReference type="Proteomes" id="UP000502005"/>
    </source>
</evidence>
<evidence type="ECO:0000259" key="4">
    <source>
        <dbReference type="Pfam" id="PF17954"/>
    </source>
</evidence>
<dbReference type="InterPro" id="IPR012093">
    <property type="entry name" value="Pirin"/>
</dbReference>